<evidence type="ECO:0000313" key="1">
    <source>
        <dbReference type="EMBL" id="KAK8757190.1"/>
    </source>
</evidence>
<dbReference type="EMBL" id="JARKHS020035502">
    <property type="protein sequence ID" value="KAK8757190.1"/>
    <property type="molecule type" value="Genomic_DNA"/>
</dbReference>
<dbReference type="AlphaFoldDB" id="A0AAQ4D400"/>
<proteinExistence type="predicted"/>
<dbReference type="Proteomes" id="UP001321473">
    <property type="component" value="Unassembled WGS sequence"/>
</dbReference>
<sequence length="392" mass="44153">MTAPTTPATSRSLNQALFCTYGILTSRSTKFPPDGLCDYIFYDSMYKYGFDTLTQSSPFGSALRTVLAKAQSGGNRSKTQFGMGFGFMQINAISRDLANDGARNLLKPIVARGIFHFGVIDIPAYRFTTFATDLVFTTLRQLNVYVQDIRGQGQSSITVYGSVSSTGQWNNYFKYNFMHSFKPDLFISHGYQLYEDFHREPCFVTPPTLLEKPPLPDLNIHDLRDAMEALAAFGAEADAPSLSLSVTMKGRWSKLLPNSPPEVFSRCGREPPPPLPVRYMELCGTAPYSNNFAYDQVHYAMRTYDSRTGAIFVYDNEQSLCEKLCRAMANYTQVQFGLAVFDLDYEDGDNACSVQNRFGNFSRLKTMNRLLECFTDQYNNPANRAECSEILR</sequence>
<gene>
    <name evidence="1" type="ORF">V5799_000110</name>
</gene>
<protein>
    <submittedName>
        <fullName evidence="1">Uncharacterized protein</fullName>
    </submittedName>
</protein>
<reference evidence="1 2" key="1">
    <citation type="journal article" date="2023" name="Arcadia Sci">
        <title>De novo assembly of a long-read Amblyomma americanum tick genome.</title>
        <authorList>
            <person name="Chou S."/>
            <person name="Poskanzer K.E."/>
            <person name="Rollins M."/>
            <person name="Thuy-Boun P.S."/>
        </authorList>
    </citation>
    <scope>NUCLEOTIDE SEQUENCE [LARGE SCALE GENOMIC DNA]</scope>
    <source>
        <strain evidence="1">F_SG_1</strain>
        <tissue evidence="1">Salivary glands</tissue>
    </source>
</reference>
<organism evidence="1 2">
    <name type="scientific">Amblyomma americanum</name>
    <name type="common">Lone star tick</name>
    <dbReference type="NCBI Taxonomy" id="6943"/>
    <lineage>
        <taxon>Eukaryota</taxon>
        <taxon>Metazoa</taxon>
        <taxon>Ecdysozoa</taxon>
        <taxon>Arthropoda</taxon>
        <taxon>Chelicerata</taxon>
        <taxon>Arachnida</taxon>
        <taxon>Acari</taxon>
        <taxon>Parasitiformes</taxon>
        <taxon>Ixodida</taxon>
        <taxon>Ixodoidea</taxon>
        <taxon>Ixodidae</taxon>
        <taxon>Amblyomminae</taxon>
        <taxon>Amblyomma</taxon>
    </lineage>
</organism>
<comment type="caution">
    <text evidence="1">The sequence shown here is derived from an EMBL/GenBank/DDBJ whole genome shotgun (WGS) entry which is preliminary data.</text>
</comment>
<evidence type="ECO:0000313" key="2">
    <source>
        <dbReference type="Proteomes" id="UP001321473"/>
    </source>
</evidence>
<name>A0AAQ4D400_AMBAM</name>
<keyword evidence="2" id="KW-1185">Reference proteome</keyword>
<accession>A0AAQ4D400</accession>